<dbReference type="AlphaFoldDB" id="A0A645AYQ4"/>
<evidence type="ECO:0000313" key="2">
    <source>
        <dbReference type="EMBL" id="MPM57908.1"/>
    </source>
</evidence>
<keyword evidence="1" id="KW-0812">Transmembrane</keyword>
<keyword evidence="1" id="KW-1133">Transmembrane helix</keyword>
<keyword evidence="1" id="KW-0472">Membrane</keyword>
<name>A0A645AYQ4_9ZZZZ</name>
<sequence>MTARQFFPWLLVVPLFSCVAFILDGIFIGATASAAIRDTMLVSAGSFFAVYYLFQGNMGLHALFAAYMMHLIVRTVMMSLLIKKDVMGKAA</sequence>
<feature type="transmembrane region" description="Helical" evidence="1">
    <location>
        <begin position="6"/>
        <end position="28"/>
    </location>
</feature>
<evidence type="ECO:0008006" key="3">
    <source>
        <dbReference type="Google" id="ProtNLM"/>
    </source>
</evidence>
<reference evidence="2" key="1">
    <citation type="submission" date="2019-08" db="EMBL/GenBank/DDBJ databases">
        <authorList>
            <person name="Kucharzyk K."/>
            <person name="Murdoch R.W."/>
            <person name="Higgins S."/>
            <person name="Loffler F."/>
        </authorList>
    </citation>
    <scope>NUCLEOTIDE SEQUENCE</scope>
</reference>
<organism evidence="2">
    <name type="scientific">bioreactor metagenome</name>
    <dbReference type="NCBI Taxonomy" id="1076179"/>
    <lineage>
        <taxon>unclassified sequences</taxon>
        <taxon>metagenomes</taxon>
        <taxon>ecological metagenomes</taxon>
    </lineage>
</organism>
<gene>
    <name evidence="2" type="ORF">SDC9_104737</name>
</gene>
<protein>
    <recommendedName>
        <fullName evidence="3">DNA damage-inducible protein F</fullName>
    </recommendedName>
</protein>
<proteinExistence type="predicted"/>
<evidence type="ECO:0000256" key="1">
    <source>
        <dbReference type="SAM" id="Phobius"/>
    </source>
</evidence>
<accession>A0A645AYQ4</accession>
<comment type="caution">
    <text evidence="2">The sequence shown here is derived from an EMBL/GenBank/DDBJ whole genome shotgun (WGS) entry which is preliminary data.</text>
</comment>
<dbReference type="EMBL" id="VSSQ01016503">
    <property type="protein sequence ID" value="MPM57908.1"/>
    <property type="molecule type" value="Genomic_DNA"/>
</dbReference>
<feature type="transmembrane region" description="Helical" evidence="1">
    <location>
        <begin position="60"/>
        <end position="82"/>
    </location>
</feature>